<dbReference type="Proteomes" id="UP000068164">
    <property type="component" value="Unassembled WGS sequence"/>
</dbReference>
<dbReference type="AlphaFoldDB" id="A0A109JF62"/>
<dbReference type="EMBL" id="LNCD01000103">
    <property type="protein sequence ID" value="KWV47744.1"/>
    <property type="molecule type" value="Genomic_DNA"/>
</dbReference>
<organism evidence="2 3">
    <name type="scientific">Rhizobium altiplani</name>
    <dbReference type="NCBI Taxonomy" id="1864509"/>
    <lineage>
        <taxon>Bacteria</taxon>
        <taxon>Pseudomonadati</taxon>
        <taxon>Pseudomonadota</taxon>
        <taxon>Alphaproteobacteria</taxon>
        <taxon>Hyphomicrobiales</taxon>
        <taxon>Rhizobiaceae</taxon>
        <taxon>Rhizobium/Agrobacterium group</taxon>
        <taxon>Rhizobium</taxon>
    </lineage>
</organism>
<accession>A0A109JF62</accession>
<proteinExistence type="predicted"/>
<reference evidence="2 3" key="1">
    <citation type="submission" date="2015-11" db="EMBL/GenBank/DDBJ databases">
        <title>Draft Genome Sequence of the Strain BR 10423 (Rhizobium sp.) isolated from nodules of Mimosa pudica.</title>
        <authorList>
            <person name="Barauna A.C."/>
            <person name="Zilli J.E."/>
            <person name="Simoes-Araujo J.L."/>
            <person name="Reis V.M."/>
            <person name="James E.K."/>
            <person name="Reis F.B.Jr."/>
            <person name="Rouws L.F."/>
            <person name="Passos S.R."/>
            <person name="Gois S.R."/>
        </authorList>
    </citation>
    <scope>NUCLEOTIDE SEQUENCE [LARGE SCALE GENOMIC DNA]</scope>
    <source>
        <strain evidence="2 3">BR10423</strain>
    </source>
</reference>
<comment type="caution">
    <text evidence="2">The sequence shown here is derived from an EMBL/GenBank/DDBJ whole genome shotgun (WGS) entry which is preliminary data.</text>
</comment>
<name>A0A109JF62_9HYPH</name>
<dbReference type="InterPro" id="IPR025847">
    <property type="entry name" value="MEDS_domain"/>
</dbReference>
<dbReference type="RefSeq" id="WP_062372278.1">
    <property type="nucleotide sequence ID" value="NZ_LNCD01000103.1"/>
</dbReference>
<gene>
    <name evidence="2" type="ORF">AS026_13305</name>
</gene>
<feature type="domain" description="MEDS" evidence="1">
    <location>
        <begin position="19"/>
        <end position="179"/>
    </location>
</feature>
<dbReference type="OrthoDB" id="116243at2"/>
<sequence length="221" mass="24693">MAPHAHAIRFAGSELGHSRHVCAFFNSEDEAYKVLIPFIVDGFECGHKAVHLVNPGQRPAHLDRLRCEGIDTEEAEAVGQLDIRTNADVYLSNGRFDSDRMLAVFEKLASGNSDNGYPLSRIICQMDWAGDGRSEIADLISFEARVNDVWSQHDDVVICIYDLAKFGGETVVDVLRTHPMVVVGGVLQENPFYVAPAQFLEELRERRARRSEARDRGENHG</sequence>
<protein>
    <recommendedName>
        <fullName evidence="1">MEDS domain-containing protein</fullName>
    </recommendedName>
</protein>
<evidence type="ECO:0000259" key="1">
    <source>
        <dbReference type="Pfam" id="PF14417"/>
    </source>
</evidence>
<evidence type="ECO:0000313" key="2">
    <source>
        <dbReference type="EMBL" id="KWV47744.1"/>
    </source>
</evidence>
<keyword evidence="3" id="KW-1185">Reference proteome</keyword>
<dbReference type="Pfam" id="PF14417">
    <property type="entry name" value="MEDS"/>
    <property type="match status" value="1"/>
</dbReference>
<evidence type="ECO:0000313" key="3">
    <source>
        <dbReference type="Proteomes" id="UP000068164"/>
    </source>
</evidence>